<protein>
    <recommendedName>
        <fullName evidence="3">Phage tail protein</fullName>
    </recommendedName>
</protein>
<dbReference type="EMBL" id="MEWG01000046">
    <property type="protein sequence ID" value="OGC76303.1"/>
    <property type="molecule type" value="Genomic_DNA"/>
</dbReference>
<dbReference type="Proteomes" id="UP000176815">
    <property type="component" value="Unassembled WGS sequence"/>
</dbReference>
<gene>
    <name evidence="1" type="ORF">A2619_05810</name>
</gene>
<organism evidence="1 2">
    <name type="scientific">candidate division WWE3 bacterium RIFOXYD1_FULL_39_9</name>
    <dbReference type="NCBI Taxonomy" id="1802649"/>
    <lineage>
        <taxon>Bacteria</taxon>
        <taxon>Katanobacteria</taxon>
    </lineage>
</organism>
<reference evidence="1 2" key="1">
    <citation type="journal article" date="2016" name="Nat. Commun.">
        <title>Thousands of microbial genomes shed light on interconnected biogeochemical processes in an aquifer system.</title>
        <authorList>
            <person name="Anantharaman K."/>
            <person name="Brown C.T."/>
            <person name="Hug L.A."/>
            <person name="Sharon I."/>
            <person name="Castelle C.J."/>
            <person name="Probst A.J."/>
            <person name="Thomas B.C."/>
            <person name="Singh A."/>
            <person name="Wilkins M.J."/>
            <person name="Karaoz U."/>
            <person name="Brodie E.L."/>
            <person name="Williams K.H."/>
            <person name="Hubbard S.S."/>
            <person name="Banfield J.F."/>
        </authorList>
    </citation>
    <scope>NUCLEOTIDE SEQUENCE [LARGE SCALE GENOMIC DNA]</scope>
</reference>
<proteinExistence type="predicted"/>
<name>A0A1F4X580_UNCKA</name>
<evidence type="ECO:0000313" key="2">
    <source>
        <dbReference type="Proteomes" id="UP000176815"/>
    </source>
</evidence>
<accession>A0A1F4X580</accession>
<evidence type="ECO:0008006" key="3">
    <source>
        <dbReference type="Google" id="ProtNLM"/>
    </source>
</evidence>
<evidence type="ECO:0000313" key="1">
    <source>
        <dbReference type="EMBL" id="OGC76303.1"/>
    </source>
</evidence>
<sequence>MRITGRVEILLNGEMLLNKAGAVARGLGISGEPNFELSAIVGDTGLHGYIENPIMAECEVKITDTDDKMLSDLARIRENGTLIFRSARGGKAYIMDRATCIRNFELTGGEGETTIKFQGPYWTETVESAL</sequence>
<dbReference type="Pfam" id="PF10618">
    <property type="entry name" value="Tail_tube"/>
    <property type="match status" value="1"/>
</dbReference>
<comment type="caution">
    <text evidence="1">The sequence shown here is derived from an EMBL/GenBank/DDBJ whole genome shotgun (WGS) entry which is preliminary data.</text>
</comment>
<dbReference type="AlphaFoldDB" id="A0A1F4X580"/>
<dbReference type="InterPro" id="IPR019596">
    <property type="entry name" value="Phage_Mu_GpM_tail_tub"/>
</dbReference>